<dbReference type="InterPro" id="IPR029069">
    <property type="entry name" value="HotDog_dom_sf"/>
</dbReference>
<name>A0ABW1SXI3_9ACTN</name>
<comment type="caution">
    <text evidence="2">The sequence shown here is derived from an EMBL/GenBank/DDBJ whole genome shotgun (WGS) entry which is preliminary data.</text>
</comment>
<feature type="domain" description="Thioesterase" evidence="1">
    <location>
        <begin position="50"/>
        <end position="96"/>
    </location>
</feature>
<sequence>MPEDRSAAAEAVIRLRLAPSDARYAGGLVAGSKAMEIFADLETELSLLEGGDEGLCVAYSSVNFLAPLRVGDFVEGRAHVVERGNTSRLVEASLYKVASVDDRGRLIPQDGPILAATAVATIVVGRGFAGQEN</sequence>
<dbReference type="CDD" id="cd03440">
    <property type="entry name" value="hot_dog"/>
    <property type="match status" value="1"/>
</dbReference>
<accession>A0ABW1SXI3</accession>
<dbReference type="EC" id="3.1.2.-" evidence="2"/>
<proteinExistence type="predicted"/>
<keyword evidence="2" id="KW-0378">Hydrolase</keyword>
<evidence type="ECO:0000313" key="2">
    <source>
        <dbReference type="EMBL" id="MFC6236969.1"/>
    </source>
</evidence>
<gene>
    <name evidence="2" type="ORF">ACFQGU_03715</name>
</gene>
<dbReference type="RefSeq" id="WP_386764017.1">
    <property type="nucleotide sequence ID" value="NZ_JBHSTI010000006.1"/>
</dbReference>
<protein>
    <submittedName>
        <fullName evidence="2">PaaI family thioesterase</fullName>
        <ecNumber evidence="2">3.1.2.-</ecNumber>
    </submittedName>
</protein>
<dbReference type="Pfam" id="PF03061">
    <property type="entry name" value="4HBT"/>
    <property type="match status" value="1"/>
</dbReference>
<dbReference type="EMBL" id="JBHSTI010000006">
    <property type="protein sequence ID" value="MFC6236969.1"/>
    <property type="molecule type" value="Genomic_DNA"/>
</dbReference>
<dbReference type="SUPFAM" id="SSF54637">
    <property type="entry name" value="Thioesterase/thiol ester dehydrase-isomerase"/>
    <property type="match status" value="1"/>
</dbReference>
<evidence type="ECO:0000259" key="1">
    <source>
        <dbReference type="Pfam" id="PF03061"/>
    </source>
</evidence>
<dbReference type="Proteomes" id="UP001596138">
    <property type="component" value="Unassembled WGS sequence"/>
</dbReference>
<dbReference type="GO" id="GO:0016787">
    <property type="term" value="F:hydrolase activity"/>
    <property type="evidence" value="ECO:0007669"/>
    <property type="project" value="UniProtKB-KW"/>
</dbReference>
<reference evidence="3" key="1">
    <citation type="journal article" date="2019" name="Int. J. Syst. Evol. Microbiol.">
        <title>The Global Catalogue of Microorganisms (GCM) 10K type strain sequencing project: providing services to taxonomists for standard genome sequencing and annotation.</title>
        <authorList>
            <consortium name="The Broad Institute Genomics Platform"/>
            <consortium name="The Broad Institute Genome Sequencing Center for Infectious Disease"/>
            <person name="Wu L."/>
            <person name="Ma J."/>
        </authorList>
    </citation>
    <scope>NUCLEOTIDE SEQUENCE [LARGE SCALE GENOMIC DNA]</scope>
    <source>
        <strain evidence="3">CGMCC 4.7317</strain>
    </source>
</reference>
<dbReference type="InterPro" id="IPR006683">
    <property type="entry name" value="Thioestr_dom"/>
</dbReference>
<dbReference type="Gene3D" id="3.10.129.10">
    <property type="entry name" value="Hotdog Thioesterase"/>
    <property type="match status" value="1"/>
</dbReference>
<keyword evidence="3" id="KW-1185">Reference proteome</keyword>
<organism evidence="2 3">
    <name type="scientific">Longivirga aurantiaca</name>
    <dbReference type="NCBI Taxonomy" id="1837743"/>
    <lineage>
        <taxon>Bacteria</taxon>
        <taxon>Bacillati</taxon>
        <taxon>Actinomycetota</taxon>
        <taxon>Actinomycetes</taxon>
        <taxon>Sporichthyales</taxon>
        <taxon>Sporichthyaceae</taxon>
        <taxon>Longivirga</taxon>
    </lineage>
</organism>
<evidence type="ECO:0000313" key="3">
    <source>
        <dbReference type="Proteomes" id="UP001596138"/>
    </source>
</evidence>